<keyword evidence="2" id="KW-1185">Reference proteome</keyword>
<evidence type="ECO:0000313" key="2">
    <source>
        <dbReference type="Proteomes" id="UP001048976"/>
    </source>
</evidence>
<dbReference type="Proteomes" id="UP001048976">
    <property type="component" value="Unassembled WGS sequence"/>
</dbReference>
<accession>A0ABS6NUG0</accession>
<protein>
    <recommendedName>
        <fullName evidence="3">Cold shock protein (Beta-ribbon, CspA family)</fullName>
    </recommendedName>
</protein>
<sequence length="64" mass="6603">MATGTVSVVDSNNGFVIISPRSGGGVITVDEQGLREAGLTDLKMGDEVSYEIGAGGQIQHLKRA</sequence>
<evidence type="ECO:0000313" key="1">
    <source>
        <dbReference type="EMBL" id="MBV4451853.1"/>
    </source>
</evidence>
<comment type="caution">
    <text evidence="1">The sequence shown here is derived from an EMBL/GenBank/DDBJ whole genome shotgun (WGS) entry which is preliminary data.</text>
</comment>
<dbReference type="Gene3D" id="2.40.50.140">
    <property type="entry name" value="Nucleic acid-binding proteins"/>
    <property type="match status" value="1"/>
</dbReference>
<gene>
    <name evidence="1" type="ORF">KVG91_04485</name>
</gene>
<dbReference type="InterPro" id="IPR012340">
    <property type="entry name" value="NA-bd_OB-fold"/>
</dbReference>
<dbReference type="SUPFAM" id="SSF50249">
    <property type="entry name" value="Nucleic acid-binding proteins"/>
    <property type="match status" value="1"/>
</dbReference>
<dbReference type="RefSeq" id="WP_169378039.1">
    <property type="nucleotide sequence ID" value="NZ_JAHSTY010000001.1"/>
</dbReference>
<reference evidence="1" key="1">
    <citation type="submission" date="2021-06" db="EMBL/GenBank/DDBJ databases">
        <title>Updating the genus Pseudomonas: Description of 43 new species and partition of the Pseudomonas putida group.</title>
        <authorList>
            <person name="Girard L."/>
            <person name="Lood C."/>
            <person name="Vandamme P."/>
            <person name="Rokni-Zadeh H."/>
            <person name="Van Noort V."/>
            <person name="Hofte M."/>
            <person name="Lavigne R."/>
            <person name="De Mot R."/>
        </authorList>
    </citation>
    <scope>NUCLEOTIDE SEQUENCE</scope>
    <source>
        <strain evidence="1">SWRI103</strain>
    </source>
</reference>
<proteinExistence type="predicted"/>
<evidence type="ECO:0008006" key="3">
    <source>
        <dbReference type="Google" id="ProtNLM"/>
    </source>
</evidence>
<name>A0ABS6NUG0_9PSED</name>
<organism evidence="1 2">
    <name type="scientific">Pseudomonas azadiae</name>
    <dbReference type="NCBI Taxonomy" id="2843612"/>
    <lineage>
        <taxon>Bacteria</taxon>
        <taxon>Pseudomonadati</taxon>
        <taxon>Pseudomonadota</taxon>
        <taxon>Gammaproteobacteria</taxon>
        <taxon>Pseudomonadales</taxon>
        <taxon>Pseudomonadaceae</taxon>
        <taxon>Pseudomonas</taxon>
    </lineage>
</organism>
<dbReference type="EMBL" id="JAHSTY010000001">
    <property type="protein sequence ID" value="MBV4451853.1"/>
    <property type="molecule type" value="Genomic_DNA"/>
</dbReference>